<evidence type="ECO:0008006" key="4">
    <source>
        <dbReference type="Google" id="ProtNLM"/>
    </source>
</evidence>
<accession>A0A6A6TPB2</accession>
<dbReference type="OrthoDB" id="9978173at2759"/>
<keyword evidence="3" id="KW-1185">Reference proteome</keyword>
<evidence type="ECO:0000256" key="1">
    <source>
        <dbReference type="SAM" id="MobiDB-lite"/>
    </source>
</evidence>
<dbReference type="AlphaFoldDB" id="A0A6A6TPB2"/>
<proteinExistence type="predicted"/>
<evidence type="ECO:0000313" key="2">
    <source>
        <dbReference type="EMBL" id="KAF2661899.1"/>
    </source>
</evidence>
<dbReference type="Proteomes" id="UP000799324">
    <property type="component" value="Unassembled WGS sequence"/>
</dbReference>
<sequence length="447" mass="50488">MAITIIPSNTRPLAYNDEGIAQPVDSVQALFRQSCPREHHSNTNATVHLSNFDHFDEDGAKIYPTSDGFIRGTIDAWAQHQHLVLRPDEVWFEVLVQMNFYMSKNAEAVRHLFVAHEGKQDIAVSDITWEETILMFKDAIQERVKTDWLLEWIMPNFSTSTEDDTMTANVLMMGLMQHYFDFTASIICGLPSVTLLGEKADWQSLLAKLDRLPAFGDQPASYATQLEPIISRFVRSFDDPDSEETKGFWNTIVHAEATDSNLCGAPPFYLSGWLMGFLFWDTKGNRLQKSQNYPSTPRLTLDGVKYGHLSIEDLPVGYAQAPLKMIDFAGMHEFPAYVIAGNMAKRVRKGVPDGYASALKRFNGSHADLDLPHGTLEPLSGWMVYGPVTDGKGWGGNSEIKWIEKSLRRSWDSQHGGRDPNPDADRFEGFDFVDETGSDELWHDRTR</sequence>
<gene>
    <name evidence="2" type="ORF">K491DRAFT_710326</name>
</gene>
<dbReference type="PANTHER" id="PTHR31252:SF11">
    <property type="entry name" value="DUF4419 DOMAIN-CONTAINING PROTEIN"/>
    <property type="match status" value="1"/>
</dbReference>
<dbReference type="PANTHER" id="PTHR31252">
    <property type="entry name" value="DUF4419 DOMAIN-CONTAINING PROTEIN"/>
    <property type="match status" value="1"/>
</dbReference>
<reference evidence="2" key="1">
    <citation type="journal article" date="2020" name="Stud. Mycol.">
        <title>101 Dothideomycetes genomes: a test case for predicting lifestyles and emergence of pathogens.</title>
        <authorList>
            <person name="Haridas S."/>
            <person name="Albert R."/>
            <person name="Binder M."/>
            <person name="Bloem J."/>
            <person name="Labutti K."/>
            <person name="Salamov A."/>
            <person name="Andreopoulos B."/>
            <person name="Baker S."/>
            <person name="Barry K."/>
            <person name="Bills G."/>
            <person name="Bluhm B."/>
            <person name="Cannon C."/>
            <person name="Castanera R."/>
            <person name="Culley D."/>
            <person name="Daum C."/>
            <person name="Ezra D."/>
            <person name="Gonzalez J."/>
            <person name="Henrissat B."/>
            <person name="Kuo A."/>
            <person name="Liang C."/>
            <person name="Lipzen A."/>
            <person name="Lutzoni F."/>
            <person name="Magnuson J."/>
            <person name="Mondo S."/>
            <person name="Nolan M."/>
            <person name="Ohm R."/>
            <person name="Pangilinan J."/>
            <person name="Park H.-J."/>
            <person name="Ramirez L."/>
            <person name="Alfaro M."/>
            <person name="Sun H."/>
            <person name="Tritt A."/>
            <person name="Yoshinaga Y."/>
            <person name="Zwiers L.-H."/>
            <person name="Turgeon B."/>
            <person name="Goodwin S."/>
            <person name="Spatafora J."/>
            <person name="Crous P."/>
            <person name="Grigoriev I."/>
        </authorList>
    </citation>
    <scope>NUCLEOTIDE SEQUENCE</scope>
    <source>
        <strain evidence="2">CBS 122681</strain>
    </source>
</reference>
<dbReference type="Pfam" id="PF14388">
    <property type="entry name" value="DUF4419"/>
    <property type="match status" value="1"/>
</dbReference>
<protein>
    <recommendedName>
        <fullName evidence="4">DUF4419 domain-containing protein</fullName>
    </recommendedName>
</protein>
<feature type="region of interest" description="Disordered" evidence="1">
    <location>
        <begin position="409"/>
        <end position="432"/>
    </location>
</feature>
<organism evidence="2 3">
    <name type="scientific">Lophiostoma macrostomum CBS 122681</name>
    <dbReference type="NCBI Taxonomy" id="1314788"/>
    <lineage>
        <taxon>Eukaryota</taxon>
        <taxon>Fungi</taxon>
        <taxon>Dikarya</taxon>
        <taxon>Ascomycota</taxon>
        <taxon>Pezizomycotina</taxon>
        <taxon>Dothideomycetes</taxon>
        <taxon>Pleosporomycetidae</taxon>
        <taxon>Pleosporales</taxon>
        <taxon>Lophiostomataceae</taxon>
        <taxon>Lophiostoma</taxon>
    </lineage>
</organism>
<evidence type="ECO:0000313" key="3">
    <source>
        <dbReference type="Proteomes" id="UP000799324"/>
    </source>
</evidence>
<dbReference type="EMBL" id="MU004291">
    <property type="protein sequence ID" value="KAF2661899.1"/>
    <property type="molecule type" value="Genomic_DNA"/>
</dbReference>
<feature type="compositionally biased region" description="Basic and acidic residues" evidence="1">
    <location>
        <begin position="409"/>
        <end position="429"/>
    </location>
</feature>
<name>A0A6A6TPB2_9PLEO</name>
<dbReference type="InterPro" id="IPR025533">
    <property type="entry name" value="DUF4419"/>
</dbReference>